<dbReference type="AlphaFoldDB" id="A0A3D8GMU9"/>
<dbReference type="EMBL" id="QNQT01000009">
    <property type="protein sequence ID" value="RDU35611.1"/>
    <property type="molecule type" value="Genomic_DNA"/>
</dbReference>
<evidence type="ECO:0008006" key="3">
    <source>
        <dbReference type="Google" id="ProtNLM"/>
    </source>
</evidence>
<evidence type="ECO:0000313" key="1">
    <source>
        <dbReference type="EMBL" id="RDU35611.1"/>
    </source>
</evidence>
<gene>
    <name evidence="1" type="ORF">DRW41_17930</name>
</gene>
<dbReference type="RefSeq" id="WP_115453395.1">
    <property type="nucleotide sequence ID" value="NZ_QNQT01000009.1"/>
</dbReference>
<accession>A0A3D8GMU9</accession>
<sequence>MNGMLLRSMEENMPLEVIYLSKKNEISQRKMIIRGVKGNDVYAFCLLRNKMRTFKLENILSARPDKPKRVS</sequence>
<name>A0A3D8GMU9_9BACI</name>
<proteinExistence type="predicted"/>
<dbReference type="Proteomes" id="UP000257144">
    <property type="component" value="Unassembled WGS sequence"/>
</dbReference>
<dbReference type="OrthoDB" id="2112405at2"/>
<comment type="caution">
    <text evidence="1">The sequence shown here is derived from an EMBL/GenBank/DDBJ whole genome shotgun (WGS) entry which is preliminary data.</text>
</comment>
<organism evidence="1 2">
    <name type="scientific">Neobacillus piezotolerans</name>
    <dbReference type="NCBI Taxonomy" id="2259171"/>
    <lineage>
        <taxon>Bacteria</taxon>
        <taxon>Bacillati</taxon>
        <taxon>Bacillota</taxon>
        <taxon>Bacilli</taxon>
        <taxon>Bacillales</taxon>
        <taxon>Bacillaceae</taxon>
        <taxon>Neobacillus</taxon>
    </lineage>
</organism>
<keyword evidence="2" id="KW-1185">Reference proteome</keyword>
<protein>
    <recommendedName>
        <fullName evidence="3">WYL domain-containing protein</fullName>
    </recommendedName>
</protein>
<evidence type="ECO:0000313" key="2">
    <source>
        <dbReference type="Proteomes" id="UP000257144"/>
    </source>
</evidence>
<reference evidence="1 2" key="1">
    <citation type="submission" date="2018-07" db="EMBL/GenBank/DDBJ databases">
        <title>Bacillus sp. YLB-04 draft genome sequence.</title>
        <authorList>
            <person name="Yu L."/>
            <person name="Tang X."/>
        </authorList>
    </citation>
    <scope>NUCLEOTIDE SEQUENCE [LARGE SCALE GENOMIC DNA]</scope>
    <source>
        <strain evidence="1 2">YLB-04</strain>
    </source>
</reference>